<evidence type="ECO:0000256" key="1">
    <source>
        <dbReference type="ARBA" id="ARBA00006347"/>
    </source>
</evidence>
<feature type="domain" description="Thioredoxin" evidence="4">
    <location>
        <begin position="13"/>
        <end position="139"/>
    </location>
</feature>
<dbReference type="OrthoDB" id="71336at2759"/>
<proteinExistence type="evidence at transcript level"/>
<dbReference type="GO" id="GO:0006457">
    <property type="term" value="P:protein folding"/>
    <property type="evidence" value="ECO:0007669"/>
    <property type="project" value="TreeGrafter"/>
</dbReference>
<dbReference type="GO" id="GO:0003756">
    <property type="term" value="F:protein disulfide isomerase activity"/>
    <property type="evidence" value="ECO:0007669"/>
    <property type="project" value="TreeGrafter"/>
</dbReference>
<organism evidence="5">
    <name type="scientific">Nilaparvata lugens</name>
    <name type="common">Brown planthopper</name>
    <dbReference type="NCBI Taxonomy" id="108931"/>
    <lineage>
        <taxon>Eukaryota</taxon>
        <taxon>Metazoa</taxon>
        <taxon>Ecdysozoa</taxon>
        <taxon>Arthropoda</taxon>
        <taxon>Hexapoda</taxon>
        <taxon>Insecta</taxon>
        <taxon>Pterygota</taxon>
        <taxon>Neoptera</taxon>
        <taxon>Paraneoptera</taxon>
        <taxon>Hemiptera</taxon>
        <taxon>Auchenorrhyncha</taxon>
        <taxon>Fulgoroidea</taxon>
        <taxon>Delphacidae</taxon>
        <taxon>Delphacinae</taxon>
        <taxon>Nilaparvata</taxon>
    </lineage>
</organism>
<dbReference type="PANTHER" id="PTHR45672:SF3">
    <property type="entry name" value="THIOREDOXIN DOMAIN-CONTAINING PROTEIN 5"/>
    <property type="match status" value="1"/>
</dbReference>
<reference evidence="5" key="1">
    <citation type="submission" date="2017-06" db="EMBL/GenBank/DDBJ databases">
        <title>Secretome analysis and in planta expression of salivary proteins reveals a potential large effector repertoire of the brown planthopper, Nilaparvata lugens.</title>
        <authorList>
            <person name="Rao W."/>
            <person name="Zheng X."/>
            <person name="Liu B."/>
            <person name="Du B."/>
            <person name="He G."/>
        </authorList>
    </citation>
    <scope>NUCLEOTIDE SEQUENCE</scope>
</reference>
<evidence type="ECO:0000259" key="4">
    <source>
        <dbReference type="PROSITE" id="PS51352"/>
    </source>
</evidence>
<protein>
    <submittedName>
        <fullName evidence="5">Thioredoxin domain-containing protein 5</fullName>
    </submittedName>
</protein>
<dbReference type="GO" id="GO:0005783">
    <property type="term" value="C:endoplasmic reticulum"/>
    <property type="evidence" value="ECO:0007669"/>
    <property type="project" value="TreeGrafter"/>
</dbReference>
<dbReference type="PRINTS" id="PR00421">
    <property type="entry name" value="THIOREDOXIN"/>
</dbReference>
<dbReference type="KEGG" id="nlu:111052686"/>
<evidence type="ECO:0000256" key="3">
    <source>
        <dbReference type="SAM" id="SignalP"/>
    </source>
</evidence>
<dbReference type="InterPro" id="IPR051063">
    <property type="entry name" value="PDI"/>
</dbReference>
<dbReference type="RefSeq" id="XP_022195128.1">
    <property type="nucleotide sequence ID" value="XM_022339436.2"/>
</dbReference>
<dbReference type="PROSITE" id="PS00194">
    <property type="entry name" value="THIOREDOXIN_1"/>
    <property type="match status" value="2"/>
</dbReference>
<comment type="similarity">
    <text evidence="1">Belongs to the protein disulfide isomerase family.</text>
</comment>
<dbReference type="PANTHER" id="PTHR45672">
    <property type="entry name" value="PROTEIN DISULFIDE-ISOMERASE C17H9.14C-RELATED"/>
    <property type="match status" value="1"/>
</dbReference>
<dbReference type="CTD" id="32124"/>
<name>A0A220XIQ9_NILLU</name>
<feature type="domain" description="Thioredoxin" evidence="4">
    <location>
        <begin position="149"/>
        <end position="266"/>
    </location>
</feature>
<keyword evidence="2 3" id="KW-0732">Signal</keyword>
<dbReference type="AlphaFoldDB" id="A0A220XIQ9"/>
<dbReference type="Pfam" id="PF00085">
    <property type="entry name" value="Thioredoxin"/>
    <property type="match status" value="3"/>
</dbReference>
<dbReference type="GeneID" id="111052686"/>
<dbReference type="SUPFAM" id="SSF52833">
    <property type="entry name" value="Thioredoxin-like"/>
    <property type="match status" value="3"/>
</dbReference>
<feature type="chain" id="PRO_5012872052" evidence="3">
    <location>
        <begin position="26"/>
        <end position="403"/>
    </location>
</feature>
<dbReference type="InterPro" id="IPR017937">
    <property type="entry name" value="Thioredoxin_CS"/>
</dbReference>
<feature type="domain" description="Thioredoxin" evidence="4">
    <location>
        <begin position="273"/>
        <end position="400"/>
    </location>
</feature>
<accession>A0A220XIQ9</accession>
<evidence type="ECO:0000313" key="5">
    <source>
        <dbReference type="EMBL" id="ASL04990.1"/>
    </source>
</evidence>
<evidence type="ECO:0000256" key="2">
    <source>
        <dbReference type="ARBA" id="ARBA00022729"/>
    </source>
</evidence>
<dbReference type="PROSITE" id="PS51352">
    <property type="entry name" value="THIOREDOXIN_2"/>
    <property type="match status" value="3"/>
</dbReference>
<dbReference type="InterPro" id="IPR036249">
    <property type="entry name" value="Thioredoxin-like_sf"/>
</dbReference>
<dbReference type="Gene3D" id="3.40.30.10">
    <property type="entry name" value="Glutaredoxin"/>
    <property type="match status" value="3"/>
</dbReference>
<sequence length="403" mass="46297">MMYFSQVVMSLIFITVSLLSSLVLADSDEYKSKLYTNENFETEVVKNNHFVMFFAPWCTFCKRLHPTWEELAEMLNEDETSQVTIARVDCTVSRELCSEHDVTGYPTLLFYLKGKTVGVKFRGTRDLPSLTTFINIQLGSDREVSEEEVGESEQKPEVTSGLVELTEDTFHKHVSQGHHFVKFYAPWCGHCQRLAPTWDLLAKEFEKERSVTVAKVDCTQHRPVCQSFTVKSYPTLLWIHNGKMVDTYKGPRGIDDLKDYVTSKINYNWKQDEEKNDSLTETEKEDSGSEKLSVLEITGETFDSSIERGFTLVKFYAPWCGHCKQLAPTWEELAKKSFPTIDVTIAKVDCTLEVNKELCNVQEVDGFPTIFLYRNGKKISEYNGSRSLDDLVEFINSNFHDEL</sequence>
<dbReference type="InterPro" id="IPR013766">
    <property type="entry name" value="Thioredoxin_domain"/>
</dbReference>
<feature type="signal peptide" evidence="3">
    <location>
        <begin position="1"/>
        <end position="25"/>
    </location>
</feature>
<dbReference type="EMBL" id="MF278684">
    <property type="protein sequence ID" value="ASL04990.1"/>
    <property type="molecule type" value="mRNA"/>
</dbReference>